<dbReference type="GO" id="GO:0003993">
    <property type="term" value="F:acid phosphatase activity"/>
    <property type="evidence" value="ECO:0007669"/>
    <property type="project" value="UniProtKB-EC"/>
</dbReference>
<dbReference type="PANTHER" id="PTHR11717">
    <property type="entry name" value="LOW MOLECULAR WEIGHT PROTEIN TYROSINE PHOSPHATASE"/>
    <property type="match status" value="1"/>
</dbReference>
<gene>
    <name evidence="10" type="ORF">LAFE_0D09252G</name>
</gene>
<sequence>MSGKPIAVAFVCLGNICRSPMAEAVFSHVVKEKGLQSQFSRIDSFGTGGWHVGQPPDSRSAETCRKHGVPVNHRAQQIKARHFDEFNYIICMDESNLRNLKRLKPAGSKAEIYLFGHWNTDGKFREIVDDPYYGGNEGFEYNFKQISYFSEEFLKNELQL</sequence>
<reference evidence="10 11" key="1">
    <citation type="submission" date="2016-03" db="EMBL/GenBank/DDBJ databases">
        <authorList>
            <person name="Devillers H."/>
        </authorList>
    </citation>
    <scope>NUCLEOTIDE SEQUENCE [LARGE SCALE GENOMIC DNA]</scope>
    <source>
        <strain evidence="10">CBS 6772</strain>
    </source>
</reference>
<comment type="similarity">
    <text evidence="3">Belongs to the low molecular weight phosphotyrosine protein phosphatase family.</text>
</comment>
<evidence type="ECO:0000256" key="3">
    <source>
        <dbReference type="ARBA" id="ARBA00011063"/>
    </source>
</evidence>
<evidence type="ECO:0000256" key="7">
    <source>
        <dbReference type="ARBA" id="ARBA00051722"/>
    </source>
</evidence>
<dbReference type="AlphaFoldDB" id="A0A1G4MC83"/>
<keyword evidence="5" id="KW-0378">Hydrolase</keyword>
<dbReference type="InterPro" id="IPR017867">
    <property type="entry name" value="Tyr_phospatase_low_mol_wt"/>
</dbReference>
<evidence type="ECO:0000313" key="10">
    <source>
        <dbReference type="EMBL" id="SCW01287.1"/>
    </source>
</evidence>
<keyword evidence="6" id="KW-0904">Protein phosphatase</keyword>
<dbReference type="EMBL" id="LT598492">
    <property type="protein sequence ID" value="SCW01287.1"/>
    <property type="molecule type" value="Genomic_DNA"/>
</dbReference>
<comment type="catalytic activity">
    <reaction evidence="7">
        <text>O-phospho-L-tyrosyl-[protein] + H2O = L-tyrosyl-[protein] + phosphate</text>
        <dbReference type="Rhea" id="RHEA:10684"/>
        <dbReference type="Rhea" id="RHEA-COMP:10136"/>
        <dbReference type="Rhea" id="RHEA-COMP:20101"/>
        <dbReference type="ChEBI" id="CHEBI:15377"/>
        <dbReference type="ChEBI" id="CHEBI:43474"/>
        <dbReference type="ChEBI" id="CHEBI:46858"/>
        <dbReference type="ChEBI" id="CHEBI:61978"/>
        <dbReference type="EC" id="3.1.3.48"/>
    </reaction>
</comment>
<dbReference type="InterPro" id="IPR023485">
    <property type="entry name" value="Ptyr_pPase"/>
</dbReference>
<dbReference type="SMART" id="SM00226">
    <property type="entry name" value="LMWPc"/>
    <property type="match status" value="1"/>
</dbReference>
<feature type="active site" description="Nucleophile" evidence="8">
    <location>
        <position position="12"/>
    </location>
</feature>
<dbReference type="GO" id="GO:0005737">
    <property type="term" value="C:cytoplasm"/>
    <property type="evidence" value="ECO:0007669"/>
    <property type="project" value="UniProtKB-SubCell"/>
</dbReference>
<evidence type="ECO:0000256" key="2">
    <source>
        <dbReference type="ARBA" id="ARBA00004496"/>
    </source>
</evidence>
<dbReference type="OrthoDB" id="3388at2759"/>
<organism evidence="10 11">
    <name type="scientific">Lachancea fermentati</name>
    <name type="common">Zygosaccharomyces fermentati</name>
    <dbReference type="NCBI Taxonomy" id="4955"/>
    <lineage>
        <taxon>Eukaryota</taxon>
        <taxon>Fungi</taxon>
        <taxon>Dikarya</taxon>
        <taxon>Ascomycota</taxon>
        <taxon>Saccharomycotina</taxon>
        <taxon>Saccharomycetes</taxon>
        <taxon>Saccharomycetales</taxon>
        <taxon>Saccharomycetaceae</taxon>
        <taxon>Lachancea</taxon>
    </lineage>
</organism>
<dbReference type="PRINTS" id="PR00719">
    <property type="entry name" value="LMWPTPASE"/>
</dbReference>
<evidence type="ECO:0000256" key="5">
    <source>
        <dbReference type="ARBA" id="ARBA00022801"/>
    </source>
</evidence>
<dbReference type="InterPro" id="IPR050438">
    <property type="entry name" value="LMW_PTPase"/>
</dbReference>
<evidence type="ECO:0000256" key="6">
    <source>
        <dbReference type="ARBA" id="ARBA00022912"/>
    </source>
</evidence>
<feature type="domain" description="Phosphotyrosine protein phosphatase I" evidence="9">
    <location>
        <begin position="6"/>
        <end position="156"/>
    </location>
</feature>
<comment type="catalytic activity">
    <reaction evidence="1">
        <text>a phosphate monoester + H2O = an alcohol + phosphate</text>
        <dbReference type="Rhea" id="RHEA:15017"/>
        <dbReference type="ChEBI" id="CHEBI:15377"/>
        <dbReference type="ChEBI" id="CHEBI:30879"/>
        <dbReference type="ChEBI" id="CHEBI:43474"/>
        <dbReference type="ChEBI" id="CHEBI:67140"/>
        <dbReference type="EC" id="3.1.3.2"/>
    </reaction>
</comment>
<dbReference type="STRING" id="4955.A0A1G4MC83"/>
<dbReference type="Proteomes" id="UP000190831">
    <property type="component" value="Chromosome D"/>
</dbReference>
<dbReference type="Pfam" id="PF01451">
    <property type="entry name" value="LMWPc"/>
    <property type="match status" value="1"/>
</dbReference>
<evidence type="ECO:0000256" key="1">
    <source>
        <dbReference type="ARBA" id="ARBA00000032"/>
    </source>
</evidence>
<protein>
    <submittedName>
        <fullName evidence="10">LAFE_0D09252g1_1</fullName>
    </submittedName>
</protein>
<accession>A0A1G4MC83</accession>
<feature type="active site" evidence="8">
    <location>
        <position position="18"/>
    </location>
</feature>
<proteinExistence type="inferred from homology"/>
<comment type="subcellular location">
    <subcellularLocation>
        <location evidence="2">Cytoplasm</location>
    </subcellularLocation>
</comment>
<dbReference type="OMA" id="YQQVTRF"/>
<keyword evidence="11" id="KW-1185">Reference proteome</keyword>
<dbReference type="Gene3D" id="3.40.50.2300">
    <property type="match status" value="1"/>
</dbReference>
<dbReference type="GO" id="GO:0004725">
    <property type="term" value="F:protein tyrosine phosphatase activity"/>
    <property type="evidence" value="ECO:0007669"/>
    <property type="project" value="UniProtKB-EC"/>
</dbReference>
<evidence type="ECO:0000259" key="9">
    <source>
        <dbReference type="SMART" id="SM00226"/>
    </source>
</evidence>
<feature type="active site" description="Proton donor" evidence="8">
    <location>
        <position position="130"/>
    </location>
</feature>
<evidence type="ECO:0000256" key="8">
    <source>
        <dbReference type="PIRSR" id="PIRSR617867-1"/>
    </source>
</evidence>
<evidence type="ECO:0000313" key="11">
    <source>
        <dbReference type="Proteomes" id="UP000190831"/>
    </source>
</evidence>
<evidence type="ECO:0000256" key="4">
    <source>
        <dbReference type="ARBA" id="ARBA00022490"/>
    </source>
</evidence>
<dbReference type="SUPFAM" id="SSF52788">
    <property type="entry name" value="Phosphotyrosine protein phosphatases I"/>
    <property type="match status" value="1"/>
</dbReference>
<dbReference type="InterPro" id="IPR036196">
    <property type="entry name" value="Ptyr_pPase_sf"/>
</dbReference>
<dbReference type="PANTHER" id="PTHR11717:SF7">
    <property type="entry name" value="LOW MOLECULAR WEIGHT PHOSPHOTYROSINE PROTEIN PHOSPHATASE"/>
    <property type="match status" value="1"/>
</dbReference>
<dbReference type="FunFam" id="3.40.50.2300:FF:000105">
    <property type="entry name" value="Low molecular weight phosphotyrosine protein"/>
    <property type="match status" value="1"/>
</dbReference>
<dbReference type="CDD" id="cd16343">
    <property type="entry name" value="LMWPTP"/>
    <property type="match status" value="1"/>
</dbReference>
<keyword evidence="4" id="KW-0963">Cytoplasm</keyword>
<name>A0A1G4MC83_LACFM</name>